<comment type="caution">
    <text evidence="1">The sequence shown here is derived from an EMBL/GenBank/DDBJ whole genome shotgun (WGS) entry which is preliminary data.</text>
</comment>
<accession>A0AAD1U242</accession>
<dbReference type="EMBL" id="CAMPGE010000293">
    <property type="protein sequence ID" value="CAI2359032.1"/>
    <property type="molecule type" value="Genomic_DNA"/>
</dbReference>
<keyword evidence="2" id="KW-1185">Reference proteome</keyword>
<dbReference type="Proteomes" id="UP001295684">
    <property type="component" value="Unassembled WGS sequence"/>
</dbReference>
<evidence type="ECO:0000313" key="1">
    <source>
        <dbReference type="EMBL" id="CAI2359032.1"/>
    </source>
</evidence>
<reference evidence="1" key="1">
    <citation type="submission" date="2023-07" db="EMBL/GenBank/DDBJ databases">
        <authorList>
            <consortium name="AG Swart"/>
            <person name="Singh M."/>
            <person name="Singh A."/>
            <person name="Seah K."/>
            <person name="Emmerich C."/>
        </authorList>
    </citation>
    <scope>NUCLEOTIDE SEQUENCE</scope>
    <source>
        <strain evidence="1">DP1</strain>
    </source>
</reference>
<protein>
    <submittedName>
        <fullName evidence="1">Uncharacterized protein</fullName>
    </submittedName>
</protein>
<name>A0AAD1U242_EUPCR</name>
<gene>
    <name evidence="1" type="ORF">ECRASSUSDP1_LOCUS317</name>
</gene>
<organism evidence="1 2">
    <name type="scientific">Euplotes crassus</name>
    <dbReference type="NCBI Taxonomy" id="5936"/>
    <lineage>
        <taxon>Eukaryota</taxon>
        <taxon>Sar</taxon>
        <taxon>Alveolata</taxon>
        <taxon>Ciliophora</taxon>
        <taxon>Intramacronucleata</taxon>
        <taxon>Spirotrichea</taxon>
        <taxon>Hypotrichia</taxon>
        <taxon>Euplotida</taxon>
        <taxon>Euplotidae</taxon>
        <taxon>Moneuplotes</taxon>
    </lineage>
</organism>
<dbReference type="AlphaFoldDB" id="A0AAD1U242"/>
<proteinExistence type="predicted"/>
<evidence type="ECO:0000313" key="2">
    <source>
        <dbReference type="Proteomes" id="UP001295684"/>
    </source>
</evidence>
<sequence>MERISYTQELVTKFSHCSTILQYYGTFTEAMRVIPFLCKGSLAMVRVYYEALKNRLNTKKSILRQKGSFTKELVKFLLESKRYLCYQMEIKLEKPKEVTLFKKFISKIEKPENAQFRLINVMFTESVVDVEMYNSIYWRLVNLNIDPSGLQFNFPEYLSYGLKTKKKGVKFEYTKKIYHDHIPTYCSLFKRIHSAQLDICYQNLQNLLRLSIPISELKLAIKIIQEGKPKLLDFENIHIYPNNILEEEEDLFFENLRKSCSHVTKVILLPIIEGVEDPSSLNWYTLEDVQEVFPNVKDIEYDFKYLPWSVLIKSKTFNTSKWVKYYPPPSLFCSSLLQNACSYSSINSVLKNGYFVIKDVDFFLYNPATEEYSSFHCTKYFQAINIKTYDSESMEIEKFKKEKAQIISLSSWPNIRFTEVKYLEGTKFEHVSKVNTLNCQQFEQAREEFTEEHKEYTESNEPIMFFKEKTFDKVVGLDFLMKYQPRTCREVCIKLENDSNLSENVENLKILSSIRVVSKLSLEVELTPENCELIIKALNHKIPYITIIVSKLTLKKIPKDIRQKLVTCLVCHKSLRNLSFKFKESNEIQKYHKSNSDEGKLKFKKFLTKMLLTFSHYVEKISLWKEVELIDY</sequence>